<keyword evidence="2" id="KW-1185">Reference proteome</keyword>
<accession>A0ABS8V156</accession>
<gene>
    <name evidence="1" type="ORF">HAX54_026302</name>
</gene>
<comment type="caution">
    <text evidence="1">The sequence shown here is derived from an EMBL/GenBank/DDBJ whole genome shotgun (WGS) entry which is preliminary data.</text>
</comment>
<proteinExistence type="predicted"/>
<evidence type="ECO:0000313" key="1">
    <source>
        <dbReference type="EMBL" id="MCD9640773.1"/>
    </source>
</evidence>
<sequence>MVPLKLMGILWGRRLSPIYLLGPASDRTPIRSNGGLRPLILSCVTSAIHGLELASLRFIPVEGLLPQFTIFHRWVSGGPLIPSYGSP</sequence>
<dbReference type="Proteomes" id="UP000823775">
    <property type="component" value="Unassembled WGS sequence"/>
</dbReference>
<feature type="non-terminal residue" evidence="1">
    <location>
        <position position="87"/>
    </location>
</feature>
<reference evidence="1 2" key="1">
    <citation type="journal article" date="2021" name="BMC Genomics">
        <title>Datura genome reveals duplications of psychoactive alkaloid biosynthetic genes and high mutation rate following tissue culture.</title>
        <authorList>
            <person name="Rajewski A."/>
            <person name="Carter-House D."/>
            <person name="Stajich J."/>
            <person name="Litt A."/>
        </authorList>
    </citation>
    <scope>NUCLEOTIDE SEQUENCE [LARGE SCALE GENOMIC DNA]</scope>
    <source>
        <strain evidence="1">AR-01</strain>
    </source>
</reference>
<evidence type="ECO:0000313" key="2">
    <source>
        <dbReference type="Proteomes" id="UP000823775"/>
    </source>
</evidence>
<organism evidence="1 2">
    <name type="scientific">Datura stramonium</name>
    <name type="common">Jimsonweed</name>
    <name type="synonym">Common thornapple</name>
    <dbReference type="NCBI Taxonomy" id="4076"/>
    <lineage>
        <taxon>Eukaryota</taxon>
        <taxon>Viridiplantae</taxon>
        <taxon>Streptophyta</taxon>
        <taxon>Embryophyta</taxon>
        <taxon>Tracheophyta</taxon>
        <taxon>Spermatophyta</taxon>
        <taxon>Magnoliopsida</taxon>
        <taxon>eudicotyledons</taxon>
        <taxon>Gunneridae</taxon>
        <taxon>Pentapetalae</taxon>
        <taxon>asterids</taxon>
        <taxon>lamiids</taxon>
        <taxon>Solanales</taxon>
        <taxon>Solanaceae</taxon>
        <taxon>Solanoideae</taxon>
        <taxon>Datureae</taxon>
        <taxon>Datura</taxon>
    </lineage>
</organism>
<protein>
    <submittedName>
        <fullName evidence="1">Uncharacterized protein</fullName>
    </submittedName>
</protein>
<name>A0ABS8V156_DATST</name>
<dbReference type="EMBL" id="JACEIK010003198">
    <property type="protein sequence ID" value="MCD9640773.1"/>
    <property type="molecule type" value="Genomic_DNA"/>
</dbReference>